<dbReference type="KEGG" id="gka:GK0417"/>
<evidence type="ECO:0000313" key="2">
    <source>
        <dbReference type="Proteomes" id="UP000001172"/>
    </source>
</evidence>
<proteinExistence type="predicted"/>
<keyword evidence="2" id="KW-1185">Reference proteome</keyword>
<dbReference type="STRING" id="235909.GK0417"/>
<sequence length="58" mass="6435">MNSVNLPPIAKCQFQLKKIFSKIRGTLSPALSDSCKEGFSPPNCRLAAIYPTNYVDFL</sequence>
<dbReference type="Proteomes" id="UP000001172">
    <property type="component" value="Chromosome"/>
</dbReference>
<dbReference type="HOGENOM" id="CLU_2973021_0_0_9"/>
<organism evidence="1 2">
    <name type="scientific">Geobacillus kaustophilus (strain HTA426)</name>
    <dbReference type="NCBI Taxonomy" id="235909"/>
    <lineage>
        <taxon>Bacteria</taxon>
        <taxon>Bacillati</taxon>
        <taxon>Bacillota</taxon>
        <taxon>Bacilli</taxon>
        <taxon>Bacillales</taxon>
        <taxon>Anoxybacillaceae</taxon>
        <taxon>Geobacillus</taxon>
        <taxon>Geobacillus thermoleovorans group</taxon>
    </lineage>
</organism>
<evidence type="ECO:0000313" key="1">
    <source>
        <dbReference type="EMBL" id="BAD74702.1"/>
    </source>
</evidence>
<reference evidence="1 2" key="1">
    <citation type="journal article" date="2004" name="Nucleic Acids Res.">
        <title>Thermoadaptation trait revealed by the genome sequence of thermophilic Geobacillus kaustophilus.</title>
        <authorList>
            <person name="Takami H."/>
            <person name="Takaki Y."/>
            <person name="Chee G.J."/>
            <person name="Nishi S."/>
            <person name="Shimamura S."/>
            <person name="Suzuki H."/>
            <person name="Matsui S."/>
            <person name="Uchiyama I."/>
        </authorList>
    </citation>
    <scope>NUCLEOTIDE SEQUENCE [LARGE SCALE GENOMIC DNA]</scope>
    <source>
        <strain evidence="1 2">HTA426</strain>
    </source>
</reference>
<protein>
    <submittedName>
        <fullName evidence="1">Uncharacterized protein</fullName>
    </submittedName>
</protein>
<gene>
    <name evidence="1" type="ordered locus">GK0417</name>
</gene>
<name>Q5L2X8_GEOKA</name>
<accession>Q5L2X8</accession>
<dbReference type="EMBL" id="BA000043">
    <property type="protein sequence ID" value="BAD74702.1"/>
    <property type="molecule type" value="Genomic_DNA"/>
</dbReference>
<dbReference type="AlphaFoldDB" id="Q5L2X8"/>